<feature type="transmembrane region" description="Helical" evidence="1">
    <location>
        <begin position="405"/>
        <end position="428"/>
    </location>
</feature>
<keyword evidence="3" id="KW-1185">Reference proteome</keyword>
<reference evidence="2 3" key="1">
    <citation type="submission" date="2021-04" db="EMBL/GenBank/DDBJ databases">
        <authorList>
            <person name="Bliznina A."/>
        </authorList>
    </citation>
    <scope>NUCLEOTIDE SEQUENCE [LARGE SCALE GENOMIC DNA]</scope>
</reference>
<name>A0ABN7STM2_OIKDI</name>
<organism evidence="2 3">
    <name type="scientific">Oikopleura dioica</name>
    <name type="common">Tunicate</name>
    <dbReference type="NCBI Taxonomy" id="34765"/>
    <lineage>
        <taxon>Eukaryota</taxon>
        <taxon>Metazoa</taxon>
        <taxon>Chordata</taxon>
        <taxon>Tunicata</taxon>
        <taxon>Appendicularia</taxon>
        <taxon>Copelata</taxon>
        <taxon>Oikopleuridae</taxon>
        <taxon>Oikopleura</taxon>
    </lineage>
</organism>
<feature type="transmembrane region" description="Helical" evidence="1">
    <location>
        <begin position="71"/>
        <end position="90"/>
    </location>
</feature>
<keyword evidence="1" id="KW-0812">Transmembrane</keyword>
<evidence type="ECO:0000256" key="1">
    <source>
        <dbReference type="SAM" id="Phobius"/>
    </source>
</evidence>
<dbReference type="PANTHER" id="PTHR20765">
    <property type="entry name" value="SOLUTE CARRIER FAMILY 43 MEMBER 3-RELATED"/>
    <property type="match status" value="1"/>
</dbReference>
<dbReference type="InterPro" id="IPR027197">
    <property type="entry name" value="SLC43A3"/>
</dbReference>
<feature type="transmembrane region" description="Helical" evidence="1">
    <location>
        <begin position="46"/>
        <end position="65"/>
    </location>
</feature>
<gene>
    <name evidence="2" type="ORF">OKIOD_LOCUS10885</name>
</gene>
<feature type="transmembrane region" description="Helical" evidence="1">
    <location>
        <begin position="164"/>
        <end position="185"/>
    </location>
</feature>
<feature type="transmembrane region" description="Helical" evidence="1">
    <location>
        <begin position="97"/>
        <end position="114"/>
    </location>
</feature>
<protein>
    <submittedName>
        <fullName evidence="2">Oidioi.mRNA.OKI2018_I69.chr1.g2120.t1.cds</fullName>
    </submittedName>
</protein>
<feature type="transmembrane region" description="Helical" evidence="1">
    <location>
        <begin position="134"/>
        <end position="152"/>
    </location>
</feature>
<dbReference type="InterPro" id="IPR036259">
    <property type="entry name" value="MFS_trans_sf"/>
</dbReference>
<keyword evidence="1" id="KW-1133">Transmembrane helix</keyword>
<dbReference type="SUPFAM" id="SSF103473">
    <property type="entry name" value="MFS general substrate transporter"/>
    <property type="match status" value="1"/>
</dbReference>
<evidence type="ECO:0000313" key="2">
    <source>
        <dbReference type="EMBL" id="CAG5105427.1"/>
    </source>
</evidence>
<sequence length="480" mass="54971">MAVIGCASYGFVYIQYTLEEEKLFMEQYCTEEEISAHIHCTAAKEIFGLIWTLTLSCSIIGDLLIKLFQDYFGFFAGRFVCGSLLTVGFATMGMYKTNPYLLFVGQILISLPAYRNLSQNISLGQIYMGENSSIATILFPGIWMFSLITFLVGKKFTDMEVMSLSSFLFLLAAFSLIVHVRSFFLLPKDLIPSPVPINYNLFQASIVGQCVIGKKYAASTQPEIKDKQIEDNNVSVREFFRMLASWRFLFMLFFNAIIWSRCATAMGHVNAWLDYAYYEDSLLCENDPGKACVVDDYKSEIIDVYGYLNCLHIVVPFMLVALLEGFKKCFSKDKAILLSYLTQMFISILHVFAITTIMMMKIPEGGGKGLPLLLVTLLQTVQPIFMTCPQIFVYTFYPRHLAPKVFIVINLFYLPITFIYPALYNFLLQGSVQDYRFSEVSYIFFGLCSLLLIIFPYFAYDAKKYCDEKERENIYKPFSE</sequence>
<feature type="transmembrane region" description="Helical" evidence="1">
    <location>
        <begin position="440"/>
        <end position="460"/>
    </location>
</feature>
<proteinExistence type="predicted"/>
<evidence type="ECO:0000313" key="3">
    <source>
        <dbReference type="Proteomes" id="UP001158576"/>
    </source>
</evidence>
<dbReference type="PANTHER" id="PTHR20765:SF1">
    <property type="entry name" value="EQUILIBRATIVE NUCLEOBASE TRANSPORTER 1"/>
    <property type="match status" value="1"/>
</dbReference>
<feature type="transmembrane region" description="Helical" evidence="1">
    <location>
        <begin position="372"/>
        <end position="393"/>
    </location>
</feature>
<feature type="transmembrane region" description="Helical" evidence="1">
    <location>
        <begin position="239"/>
        <end position="259"/>
    </location>
</feature>
<dbReference type="EMBL" id="OU015566">
    <property type="protein sequence ID" value="CAG5105427.1"/>
    <property type="molecule type" value="Genomic_DNA"/>
</dbReference>
<keyword evidence="1" id="KW-0472">Membrane</keyword>
<dbReference type="Proteomes" id="UP001158576">
    <property type="component" value="Chromosome 1"/>
</dbReference>
<feature type="transmembrane region" description="Helical" evidence="1">
    <location>
        <begin position="335"/>
        <end position="360"/>
    </location>
</feature>
<feature type="transmembrane region" description="Helical" evidence="1">
    <location>
        <begin position="304"/>
        <end position="323"/>
    </location>
</feature>
<accession>A0ABN7STM2</accession>